<sequence length="59" mass="6594">MDMAKLYAAINGPSEVIPTSLRDSDSESNLMKAQKDQKQITILYLLPGKENYFPSGMSR</sequence>
<reference evidence="1" key="1">
    <citation type="submission" date="2010-03" db="EMBL/GenBank/DDBJ databases">
        <title>Annotation of Blastomyces dermatitidis strain ATCC 18188.</title>
        <authorList>
            <consortium name="The Broad Institute Genome Sequencing Platform"/>
            <consortium name="Broad Institute Genome Sequencing Center for Infectious Disease."/>
            <person name="Cuomo C."/>
            <person name="Klein B."/>
            <person name="Sullivan T."/>
            <person name="Heitman J."/>
            <person name="Young S."/>
            <person name="Zeng Q."/>
            <person name="Gargeya S."/>
            <person name="Alvarado L."/>
            <person name="Berlin A.M."/>
            <person name="Chapman S.B."/>
            <person name="Chen Z."/>
            <person name="Freedman E."/>
            <person name="Gellesch M."/>
            <person name="Goldberg J."/>
            <person name="Griggs A."/>
            <person name="Gujja S."/>
            <person name="Heilman E."/>
            <person name="Heiman D."/>
            <person name="Howarth C."/>
            <person name="Mehta T."/>
            <person name="Neiman D."/>
            <person name="Pearson M."/>
            <person name="Roberts A."/>
            <person name="Saif S."/>
            <person name="Shea T."/>
            <person name="Shenoy N."/>
            <person name="Sisk P."/>
            <person name="Stolte C."/>
            <person name="Sykes S."/>
            <person name="White J."/>
            <person name="Yandava C."/>
            <person name="Haas B."/>
            <person name="Nusbaum C."/>
            <person name="Birren B."/>
        </authorList>
    </citation>
    <scope>NUCLEOTIDE SEQUENCE [LARGE SCALE GENOMIC DNA]</scope>
    <source>
        <strain evidence="1">ATCC 18188</strain>
    </source>
</reference>
<dbReference type="HOGENOM" id="CLU_1815294_0_0_1"/>
<proteinExistence type="predicted"/>
<dbReference type="Proteomes" id="UP000007802">
    <property type="component" value="Unassembled WGS sequence"/>
</dbReference>
<dbReference type="EMBL" id="GG749435">
    <property type="protein sequence ID" value="EGE82579.2"/>
    <property type="molecule type" value="Genomic_DNA"/>
</dbReference>
<organism evidence="1">
    <name type="scientific">Ajellomyces dermatitidis (strain ATCC 18188 / CBS 674.68)</name>
    <name type="common">Blastomyces dermatitidis</name>
    <dbReference type="NCBI Taxonomy" id="653446"/>
    <lineage>
        <taxon>Eukaryota</taxon>
        <taxon>Fungi</taxon>
        <taxon>Dikarya</taxon>
        <taxon>Ascomycota</taxon>
        <taxon>Pezizomycotina</taxon>
        <taxon>Eurotiomycetes</taxon>
        <taxon>Eurotiomycetidae</taxon>
        <taxon>Onygenales</taxon>
        <taxon>Ajellomycetaceae</taxon>
        <taxon>Blastomyces</taxon>
    </lineage>
</organism>
<name>F2TH66_AJEDA</name>
<dbReference type="AlphaFoldDB" id="F2TH66"/>
<accession>F2TH66</accession>
<protein>
    <submittedName>
        <fullName evidence="1">Uncharacterized protein</fullName>
    </submittedName>
</protein>
<evidence type="ECO:0000313" key="1">
    <source>
        <dbReference type="EMBL" id="EGE82579.2"/>
    </source>
</evidence>
<gene>
    <name evidence="1" type="ORF">BDDG_05523</name>
</gene>